<evidence type="ECO:0000313" key="14">
    <source>
        <dbReference type="RefSeq" id="XP_031568279.1"/>
    </source>
</evidence>
<dbReference type="Gene3D" id="3.40.47.10">
    <property type="match status" value="1"/>
</dbReference>
<feature type="transmembrane region" description="Helical" evidence="7">
    <location>
        <begin position="394"/>
        <end position="417"/>
    </location>
</feature>
<feature type="transmembrane region" description="Helical" evidence="7">
    <location>
        <begin position="354"/>
        <end position="374"/>
    </location>
</feature>
<dbReference type="Gene3D" id="3.90.180.10">
    <property type="entry name" value="Medium-chain alcohol dehydrogenases, catalytic domain"/>
    <property type="match status" value="1"/>
</dbReference>
<feature type="transmembrane region" description="Helical" evidence="7">
    <location>
        <begin position="810"/>
        <end position="832"/>
    </location>
</feature>
<evidence type="ECO:0000256" key="7">
    <source>
        <dbReference type="SAM" id="Phobius"/>
    </source>
</evidence>
<feature type="transmembrane region" description="Helical" evidence="7">
    <location>
        <begin position="839"/>
        <end position="864"/>
    </location>
</feature>
<evidence type="ECO:0000256" key="3">
    <source>
        <dbReference type="ARBA" id="ARBA00022553"/>
    </source>
</evidence>
<dbReference type="InterPro" id="IPR029058">
    <property type="entry name" value="AB_hydrolase_fold"/>
</dbReference>
<feature type="transmembrane region" description="Helical" evidence="7">
    <location>
        <begin position="741"/>
        <end position="761"/>
    </location>
</feature>
<dbReference type="PROSITE" id="PS00606">
    <property type="entry name" value="KS3_1"/>
    <property type="match status" value="1"/>
</dbReference>
<dbReference type="InterPro" id="IPR016039">
    <property type="entry name" value="Thiolase-like"/>
</dbReference>
<dbReference type="Pfam" id="PF00698">
    <property type="entry name" value="Acyl_transf_1"/>
    <property type="match status" value="1"/>
</dbReference>
<reference evidence="14" key="1">
    <citation type="submission" date="2025-08" db="UniProtKB">
        <authorList>
            <consortium name="RefSeq"/>
        </authorList>
    </citation>
    <scope>IDENTIFICATION</scope>
    <source>
        <tissue evidence="14">Tentacle</tissue>
    </source>
</reference>
<dbReference type="Gene3D" id="3.40.366.10">
    <property type="entry name" value="Malonyl-Coenzyme A Acyl Carrier Protein, domain 2"/>
    <property type="match status" value="1"/>
</dbReference>
<dbReference type="InterPro" id="IPR032821">
    <property type="entry name" value="PKS_assoc"/>
</dbReference>
<dbReference type="Proteomes" id="UP000515163">
    <property type="component" value="Unplaced"/>
</dbReference>
<dbReference type="OrthoDB" id="5963712at2759"/>
<dbReference type="InterPro" id="IPR053958">
    <property type="entry name" value="HMGCR/SNAP/NPC1-like_SSD"/>
</dbReference>
<dbReference type="InterPro" id="IPR042104">
    <property type="entry name" value="PKS_dehydratase_sf"/>
</dbReference>
<feature type="compositionally biased region" description="Low complexity" evidence="6">
    <location>
        <begin position="3132"/>
        <end position="3146"/>
    </location>
</feature>
<dbReference type="PANTHER" id="PTHR43775">
    <property type="entry name" value="FATTY ACID SYNTHASE"/>
    <property type="match status" value="1"/>
</dbReference>
<dbReference type="GO" id="GO:0016297">
    <property type="term" value="F:fatty acyl-[ACP] hydrolase activity"/>
    <property type="evidence" value="ECO:0007669"/>
    <property type="project" value="UniProtKB-EC"/>
</dbReference>
<feature type="domain" description="Ketosynthase family 3 (KS3)" evidence="11">
    <location>
        <begin position="915"/>
        <end position="1348"/>
    </location>
</feature>
<dbReference type="Pfam" id="PF00550">
    <property type="entry name" value="PP-binding"/>
    <property type="match status" value="1"/>
</dbReference>
<keyword evidence="2" id="KW-0596">Phosphopantetheine</keyword>
<keyword evidence="7" id="KW-0472">Membrane</keyword>
<dbReference type="GO" id="GO:0004312">
    <property type="term" value="F:fatty acid synthase activity"/>
    <property type="evidence" value="ECO:0007669"/>
    <property type="project" value="TreeGrafter"/>
</dbReference>
<evidence type="ECO:0000256" key="6">
    <source>
        <dbReference type="SAM" id="MobiDB-lite"/>
    </source>
</evidence>
<dbReference type="InterPro" id="IPR020807">
    <property type="entry name" value="PKS_DH"/>
</dbReference>
<dbReference type="SUPFAM" id="SSF55048">
    <property type="entry name" value="Probable ACP-binding domain of malonyl-CoA ACP transacylase"/>
    <property type="match status" value="1"/>
</dbReference>
<dbReference type="Pfam" id="PF00109">
    <property type="entry name" value="ketoacyl-synt"/>
    <property type="match status" value="1"/>
</dbReference>
<evidence type="ECO:0000313" key="13">
    <source>
        <dbReference type="Proteomes" id="UP000515163"/>
    </source>
</evidence>
<dbReference type="InterPro" id="IPR018201">
    <property type="entry name" value="Ketoacyl_synth_AS"/>
</dbReference>
<dbReference type="Gene3D" id="3.40.50.1820">
    <property type="entry name" value="alpha/beta hydrolase"/>
    <property type="match status" value="1"/>
</dbReference>
<feature type="transmembrane region" description="Helical" evidence="7">
    <location>
        <begin position="295"/>
        <end position="312"/>
    </location>
</feature>
<feature type="transmembrane region" description="Helical" evidence="7">
    <location>
        <begin position="718"/>
        <end position="735"/>
    </location>
</feature>
<evidence type="ECO:0000256" key="8">
    <source>
        <dbReference type="SAM" id="SignalP"/>
    </source>
</evidence>
<keyword evidence="4" id="KW-0808">Transferase</keyword>
<dbReference type="Pfam" id="PF02801">
    <property type="entry name" value="Ketoacyl-synt_C"/>
    <property type="match status" value="1"/>
</dbReference>
<dbReference type="SMART" id="SM00825">
    <property type="entry name" value="PKS_KS"/>
    <property type="match status" value="1"/>
</dbReference>
<feature type="signal peptide" evidence="8">
    <location>
        <begin position="1"/>
        <end position="40"/>
    </location>
</feature>
<evidence type="ECO:0000256" key="5">
    <source>
        <dbReference type="PROSITE-ProRule" id="PRU01363"/>
    </source>
</evidence>
<dbReference type="InterPro" id="IPR049552">
    <property type="entry name" value="PKS_DH_N"/>
</dbReference>
<feature type="active site" description="Proton donor; for dehydratase activity" evidence="5">
    <location>
        <position position="2065"/>
    </location>
</feature>
<proteinExistence type="predicted"/>
<feature type="transmembrane region" description="Helical" evidence="7">
    <location>
        <begin position="424"/>
        <end position="451"/>
    </location>
</feature>
<dbReference type="InParanoid" id="A0A6P8IN53"/>
<dbReference type="InterPro" id="IPR036736">
    <property type="entry name" value="ACP-like_sf"/>
</dbReference>
<keyword evidence="3" id="KW-0597">Phosphoprotein</keyword>
<dbReference type="SUPFAM" id="SSF51735">
    <property type="entry name" value="NAD(P)-binding Rossmann-fold domains"/>
    <property type="match status" value="3"/>
</dbReference>
<feature type="transmembrane region" description="Helical" evidence="7">
    <location>
        <begin position="56"/>
        <end position="76"/>
    </location>
</feature>
<accession>A0A6P8IN53</accession>
<feature type="transmembrane region" description="Helical" evidence="7">
    <location>
        <begin position="324"/>
        <end position="347"/>
    </location>
</feature>
<feature type="domain" description="SSD" evidence="10">
    <location>
        <begin position="293"/>
        <end position="451"/>
    </location>
</feature>
<keyword evidence="13" id="KW-1185">Reference proteome</keyword>
<dbReference type="CDD" id="cd00833">
    <property type="entry name" value="PKS"/>
    <property type="match status" value="1"/>
</dbReference>
<dbReference type="Pfam" id="PF21089">
    <property type="entry name" value="PKS_DH_N"/>
    <property type="match status" value="1"/>
</dbReference>
<dbReference type="Pfam" id="PF14765">
    <property type="entry name" value="PS-DH"/>
    <property type="match status" value="1"/>
</dbReference>
<feature type="region of interest" description="Disordered" evidence="6">
    <location>
        <begin position="3132"/>
        <end position="3171"/>
    </location>
</feature>
<dbReference type="InterPro" id="IPR036291">
    <property type="entry name" value="NAD(P)-bd_dom_sf"/>
</dbReference>
<dbReference type="PROSITE" id="PS52004">
    <property type="entry name" value="KS3_2"/>
    <property type="match status" value="1"/>
</dbReference>
<dbReference type="Gene3D" id="3.30.70.3290">
    <property type="match status" value="1"/>
</dbReference>
<dbReference type="PROSITE" id="PS52019">
    <property type="entry name" value="PKS_MFAS_DH"/>
    <property type="match status" value="1"/>
</dbReference>
<protein>
    <recommendedName>
        <fullName evidence="1">oleoyl-[acyl-carrier-protein] hydrolase</fullName>
        <ecNumber evidence="1">3.1.2.14</ecNumber>
    </recommendedName>
</protein>
<dbReference type="SUPFAM" id="SSF52151">
    <property type="entry name" value="FabD/lysophospholipase-like"/>
    <property type="match status" value="1"/>
</dbReference>
<evidence type="ECO:0000256" key="4">
    <source>
        <dbReference type="ARBA" id="ARBA00022679"/>
    </source>
</evidence>
<gene>
    <name evidence="14" type="primary">LOC116302983</name>
</gene>
<keyword evidence="7" id="KW-0812">Transmembrane</keyword>
<feature type="region of interest" description="C-terminal hotdog fold" evidence="5">
    <location>
        <begin position="2004"/>
        <end position="2150"/>
    </location>
</feature>
<evidence type="ECO:0000256" key="1">
    <source>
        <dbReference type="ARBA" id="ARBA00012480"/>
    </source>
</evidence>
<dbReference type="KEGG" id="aten:116302983"/>
<dbReference type="SMART" id="SM00826">
    <property type="entry name" value="PKS_DH"/>
    <property type="match status" value="1"/>
</dbReference>
<dbReference type="InterPro" id="IPR057326">
    <property type="entry name" value="KR_dom"/>
</dbReference>
<feature type="transmembrane region" description="Helical" evidence="7">
    <location>
        <begin position="509"/>
        <end position="529"/>
    </location>
</feature>
<dbReference type="EC" id="3.1.2.14" evidence="1"/>
<organism evidence="13 14">
    <name type="scientific">Actinia tenebrosa</name>
    <name type="common">Australian red waratah sea anemone</name>
    <dbReference type="NCBI Taxonomy" id="6105"/>
    <lineage>
        <taxon>Eukaryota</taxon>
        <taxon>Metazoa</taxon>
        <taxon>Cnidaria</taxon>
        <taxon>Anthozoa</taxon>
        <taxon>Hexacorallia</taxon>
        <taxon>Actiniaria</taxon>
        <taxon>Actiniidae</taxon>
        <taxon>Actinia</taxon>
    </lineage>
</organism>
<sequence>MLQLVSTDSMFSSTKPKSRKRRTGCLVRLILWMHLPLVKCQKFLEKVGMAIARNPGSAVLIPFSLMAMSTLGFLLMQQANPSYSLFYPTESQSEQDLNIVKQHFPFEKTRKEELIFTPMKGSNILNENCLLDALKIHNTIINITGFKSLCAKSQDNRNNTQSICMMRNVLELFDFNPDMIKNYSSVLIDQWNGRSKLLSNGRTLPFDKNKIFGEFKINSDPGIGGPPAVFATAIKITYFLHQPQGSADKNQIQNWERKLILKVKSMQKEMSCVNLYVATDTDIYGYGYQLFAPRVLPLIICFPSLIILTFILTKLSTSTTGSMYMFFLSVLCTGLCLLSAVSIGFLFSVAFSNATTIILVFLVGKGLSDGLMLIQELEYQRKVPSLMHRVAGCLTKIGLILTTTAIFDAVVLGFVVMTNFRGIMYAYALALIATAVAYFLCTSFLVGLYVLCLKRCPDFLNVRQCCSGASCNEEIEPSINDTDIQSLARPRKGRLTRSMEIYARALVKTHFLVIVIIFSVVIIAGCIYIHQKTGPLKYQDNAFIVHSAHVSRFKAVEANHFKETDINVILNGHIDYGKVSIQDDIIKISNQLSGKYYSRRNVTNWLSHLLSWASKEHAPCKEDQFRSCLHKFLATSKNAVFRNDIIYANTTKTEGESILISRFHLFMELDGKFENDKQKVAALRKDLDSIDEYDLIAGSSHFSLIDMISKFQDECTKILVVVALAIFLCSQPLTASIRLGILQVMSFILHVVEMVVLIQLWDVPLNPVTFTCLFIGLIWSLHFNIQILQVRAVSTEQTTRERTVASLSSIGPSIVCGVLISCACSISLAFVLPHLDKIFLYVIPLLFVFVLFHTLALLPTIMLLSSKPVEKCTEAMTLEEWFDLTQLTKSEDQTVLENNNHLENENKISSTQNVKPTVSVIGISCRFPQAKNKEKFWEMLSKGHCGVTEFPSNRPEEYKMFHSLYHPKRFVKGRLCTVGGAFLEDIRGFDAEFFKISPQEAPAMDPQQRILLHVVYEAIEDAGLRLEDLQKGKTGVFVGIMNLDYAARVMQRDNCYNMDQFYSTGTTSSIAANRISFSLNLTGPSLAVDTACSSSLTALRIAQDCLINGQCDVAIVCAPNIILDPAVQMTFSIGGLLAPDGRCKCFDASADGYGRGEGFVAVILKVTQISLADNDDIYCEILASGMNNDGQNAVPITAPSPKTQAELSKSVLEETGLDAADIEYVEAHGTGTAIGDFVEASSIASTYCDKNTISQRILRVGSVKSNLNHTESASGLAGLIKVSLMIKRGMFLPTINIKNLNPRLKLTDKGMIVQEALEEWKTAQGKRRTAALSSYGYGGSNVHAILREVLQEKKPKQTTCDQITKDCFILTLSAPSEDGLVNVVKHFEPWLREQPETSEFKLNLSYSLIERRSHHEQRLAVVFNTLSDAADSLCSFANKTLRKESHIISGAANNNSQNLLFVFGGQGTNWSGMGREVMHSEPIFNEAIVKIDKIVKDAGEKWSLIEELSLNEKETRVKGTIVGEVATFAIQYATSKLLESWGILPSAVVGHSLGEVAAACVAGALTLEAAVKIVLVRSKCHERCSTKGSMAAVGLSQDETQELIIKLKLENIVCVAAVNDYENVTISGDADAVESIGNHLKLNHPSVFWKKLSTLRAFHSYQIDAIKKIFVEDIKSLKIKPRTLRIPMYSTVHGDQVLGKQIDEEYWWNNMRKPVVFYHAMKNALKDGLKMVIEISPQTALRHYIHNISVRVTASSNSPVIHFGAFPKKSVKDQLAEFLKNTICKLYVFGYPVLWSSFLGQEPRQFVRFPTYPWQEKRFWYRNNPPSNTVRSLEPTNDVHPRHPFLAEVRITEQFSGIQCWETEIDLHRFPTFKDHVIIQGGPVLPGSSFVEMAIAMAYERFHCSEGLQITNVRFTNLLTLPESQVRLLRLRLETNDSTTEANFSVVSVHPEDGTEMVLATGGIVADSSANYPDCLSRAGQSSNPEALTEQTLDPALQKIISSMDEVPLSTIRHVTEKFGFDFGPCYSLLRRVWRQGDRALCVLEMDGPFASEIPMYVIHPAFVDACFQTAVAVEDDEPDQETKSISVPIGVQNFTVIDSRIPKTTYCHVAKSESGNITTYDMRLVDAFGKVYVTIEKFQSTDITNLVRSPKLCDVCYQTEWIASELRETGSFLDFSKCLIVVLNDNHGIASSFAKKFTTSVTAKVVPIELPEDTKIQALADILRAALPAPDDTFFSKLIVINFTPLQVNSNLSNIESIDKSQELAFMNSVEVLKILVEVQSQLPNINSCQFVAVSCCAQIITGMEDTSLPSGSTVWGLCRTASLEIPKLRTTIIDLCKANDTELDLLVEEIKNNGAEDEIAFRDGKRLVNRLTRIKSETQVVSEDLPQTLKVDASLVYALLHPSKEKICLKYGTRSCPVNEDELEIAVSHFWIPPNIEGRLKSGSEYFGFSGQIINSGLKTGEFVFGASQQQRLSNILQVNQSEVIPKPEHLQLSPQQAATLPSCLTLAHYALQQATIGAKVGGTIIINEANRDLGIAGLLVARALGFSVFSTSSEPRLEVSKRLLEKYGAVVVTDSQYAEFPRQYSSTVEASIFFYKPQPNSIRKSCNLLRPGGKIVMLGETFHGNVMIPSDKCISYQRISYNDILQPLGKFKEMWSNCLKLLQSSGIEKQVLGIEQEETSVFDILGVSLDQGAESKKSFAKPETASADTICNLITDFLSDEISSTRSELNPTVSMNMSFSSFTFIEKEKKPNNAQVLPVGFDQYGLKRNRTYMVVGGVRGFGFEVARWMAQKGAGTIVLVARSVPSSSKLQEVSLLEKETGAKIKIFQADASSVEQMQALYADKLVQLPSMAGIVLTAMVLHDQLISQVDSDSFYKVMAPKVTGASILHEMSLKMDLDFFILFSSIASLLGNPGQASYSAANAFLDSLACYRRRVLGLPALSINWGPIQGAGVLQRQEDIAKMLSRAGYRMTDAQTGVKFMEEILIKYPLVCQLGLFDADWSRLMETSVALKNSARFTAIKEEVDVQRTHQDMDSLGPRIIMESDHKKKQSMVEEYVYEIISQWVGVSPSEIDLNTSLYSYGLDSFFGLTLKMQLETTLQVSFEAFYFMQHDTTPAKVVQDVLTKLQVQSQSNSSPSNKEGSNTTQENTDAVTHDDDETTSETYPKDESCPTATYQVMPLFTPKGAKVMFFCIHPAGRYAMNLIPISAAFKTQNLISFFAIGYTDPTMTGDNRSVNELARSYVKMIKQVQRRGPYFLGGQSFGGLVAYEMASILIEEGEEISFVAMIDTFPWEMQNRSGAARLEILFRGRKLEDMMEDLFQATFEQVLSKLASQTLNIPPEEYEKQRKRKTQNQTIEFLQNKARELDIPLYDIRRLKEALHQDNQLATRKHREWKPGAVHYKGPIAFLKSADQRYTPIKPLQESSDDAWSLLVDGNIDVYVCPGDHLALSEPEDALVTGSILANTIAVTYRNQFGQISYLARTYKQKKATERFKHGVQAFLHSRKGFKAPKFGKVYLLEQKRTLVFQPLTTNAKKGKKTEKETGKRSEKVIEIAELTNVQPGRYVAKTLKSITQAREVSGHRTGDLNLIIALVMSSHRVYSFELLNLADLKDFIQMMEALLVVSLVQK</sequence>
<dbReference type="InterPro" id="IPR001031">
    <property type="entry name" value="Thioesterase"/>
</dbReference>
<dbReference type="Pfam" id="PF12349">
    <property type="entry name" value="Sterol-sensing"/>
    <property type="match status" value="1"/>
</dbReference>
<dbReference type="PROSITE" id="PS50075">
    <property type="entry name" value="CARRIER"/>
    <property type="match status" value="1"/>
</dbReference>
<dbReference type="PROSITE" id="PS50156">
    <property type="entry name" value="SSD"/>
    <property type="match status" value="1"/>
</dbReference>
<dbReference type="InterPro" id="IPR001227">
    <property type="entry name" value="Ac_transferase_dom_sf"/>
</dbReference>
<dbReference type="InterPro" id="IPR014043">
    <property type="entry name" value="Acyl_transferase_dom"/>
</dbReference>
<dbReference type="Pfam" id="PF16197">
    <property type="entry name" value="KAsynt_C_assoc"/>
    <property type="match status" value="1"/>
</dbReference>
<feature type="transmembrane region" description="Helical" evidence="7">
    <location>
        <begin position="768"/>
        <end position="790"/>
    </location>
</feature>
<feature type="domain" description="Carrier" evidence="9">
    <location>
        <begin position="3054"/>
        <end position="3129"/>
    </location>
</feature>
<dbReference type="Pfam" id="PF08659">
    <property type="entry name" value="KR"/>
    <property type="match status" value="1"/>
</dbReference>
<dbReference type="GeneID" id="116302983"/>
<dbReference type="Gene3D" id="3.40.50.720">
    <property type="entry name" value="NAD(P)-binding Rossmann-like Domain"/>
    <property type="match status" value="3"/>
</dbReference>
<dbReference type="InterPro" id="IPR000731">
    <property type="entry name" value="SSD"/>
</dbReference>
<evidence type="ECO:0000259" key="10">
    <source>
        <dbReference type="PROSITE" id="PS50156"/>
    </source>
</evidence>
<dbReference type="InterPro" id="IPR016036">
    <property type="entry name" value="Malonyl_transacylase_ACP-bd"/>
</dbReference>
<dbReference type="Gene3D" id="3.10.129.110">
    <property type="entry name" value="Polyketide synthase dehydratase"/>
    <property type="match status" value="1"/>
</dbReference>
<dbReference type="SMART" id="SM00822">
    <property type="entry name" value="PKS_KR"/>
    <property type="match status" value="1"/>
</dbReference>
<dbReference type="GO" id="GO:0004315">
    <property type="term" value="F:3-oxoacyl-[acyl-carrier-protein] synthase activity"/>
    <property type="evidence" value="ECO:0007669"/>
    <property type="project" value="InterPro"/>
</dbReference>
<dbReference type="SUPFAM" id="SSF53474">
    <property type="entry name" value="alpha/beta-Hydrolases"/>
    <property type="match status" value="1"/>
</dbReference>
<dbReference type="InterPro" id="IPR009081">
    <property type="entry name" value="PP-bd_ACP"/>
</dbReference>
<dbReference type="SUPFAM" id="SSF47336">
    <property type="entry name" value="ACP-like"/>
    <property type="match status" value="1"/>
</dbReference>
<dbReference type="InterPro" id="IPR049900">
    <property type="entry name" value="PKS_mFAS_DH"/>
</dbReference>
<dbReference type="InterPro" id="IPR020841">
    <property type="entry name" value="PKS_Beta-ketoAc_synthase_dom"/>
</dbReference>
<feature type="region of interest" description="N-terminal hotdog fold" evidence="5">
    <location>
        <begin position="1843"/>
        <end position="1971"/>
    </location>
</feature>
<evidence type="ECO:0000256" key="2">
    <source>
        <dbReference type="ARBA" id="ARBA00022450"/>
    </source>
</evidence>
<dbReference type="UniPathway" id="UPA00094"/>
<dbReference type="Gene3D" id="1.10.1200.10">
    <property type="entry name" value="ACP-like"/>
    <property type="match status" value="1"/>
</dbReference>
<evidence type="ECO:0000259" key="12">
    <source>
        <dbReference type="PROSITE" id="PS52019"/>
    </source>
</evidence>
<dbReference type="InterPro" id="IPR014030">
    <property type="entry name" value="Ketoacyl_synth_N"/>
</dbReference>
<dbReference type="Pfam" id="PF00975">
    <property type="entry name" value="Thioesterase"/>
    <property type="match status" value="1"/>
</dbReference>
<dbReference type="SMART" id="SM00827">
    <property type="entry name" value="PKS_AT"/>
    <property type="match status" value="1"/>
</dbReference>
<dbReference type="GO" id="GO:0006633">
    <property type="term" value="P:fatty acid biosynthetic process"/>
    <property type="evidence" value="ECO:0007669"/>
    <property type="project" value="UniProtKB-UniPathway"/>
</dbReference>
<evidence type="ECO:0000259" key="9">
    <source>
        <dbReference type="PROSITE" id="PS50075"/>
    </source>
</evidence>
<dbReference type="PANTHER" id="PTHR43775:SF37">
    <property type="entry name" value="SI:DKEY-61P9.11"/>
    <property type="match status" value="1"/>
</dbReference>
<feature type="domain" description="PKS/mFAS DH" evidence="12">
    <location>
        <begin position="1843"/>
        <end position="2150"/>
    </location>
</feature>
<feature type="chain" id="PRO_5028350928" description="oleoyl-[acyl-carrier-protein] hydrolase" evidence="8">
    <location>
        <begin position="41"/>
        <end position="3631"/>
    </location>
</feature>
<name>A0A6P8IN53_ACTTE</name>
<keyword evidence="8" id="KW-0732">Signal</keyword>
<dbReference type="RefSeq" id="XP_031568279.1">
    <property type="nucleotide sequence ID" value="XM_031712419.1"/>
</dbReference>
<dbReference type="InterPro" id="IPR016035">
    <property type="entry name" value="Acyl_Trfase/lysoPLipase"/>
</dbReference>
<dbReference type="SUPFAM" id="SSF82866">
    <property type="entry name" value="Multidrug efflux transporter AcrB transmembrane domain"/>
    <property type="match status" value="1"/>
</dbReference>
<dbReference type="Gene3D" id="1.20.1640.10">
    <property type="entry name" value="Multidrug efflux transporter AcrB transmembrane domain"/>
    <property type="match status" value="1"/>
</dbReference>
<evidence type="ECO:0000259" key="11">
    <source>
        <dbReference type="PROSITE" id="PS52004"/>
    </source>
</evidence>
<dbReference type="InterPro" id="IPR013968">
    <property type="entry name" value="PKS_KR"/>
</dbReference>
<feature type="active site" description="Proton acceptor; for dehydratase activity" evidence="5">
    <location>
        <position position="1876"/>
    </location>
</feature>
<dbReference type="SUPFAM" id="SSF53901">
    <property type="entry name" value="Thiolase-like"/>
    <property type="match status" value="1"/>
</dbReference>
<dbReference type="InterPro" id="IPR050091">
    <property type="entry name" value="PKS_NRPS_Biosynth_Enz"/>
</dbReference>
<dbReference type="InterPro" id="IPR049551">
    <property type="entry name" value="PKS_DH_C"/>
</dbReference>
<keyword evidence="7" id="KW-1133">Transmembrane helix</keyword>
<dbReference type="InterPro" id="IPR014031">
    <property type="entry name" value="Ketoacyl_synth_C"/>
</dbReference>